<evidence type="ECO:0000256" key="3">
    <source>
        <dbReference type="ARBA" id="ARBA00022980"/>
    </source>
</evidence>
<keyword evidence="2 5" id="KW-0694">RNA-binding</keyword>
<dbReference type="EMBL" id="BORP01000006">
    <property type="protein sequence ID" value="GIO28152.1"/>
    <property type="molecule type" value="Genomic_DNA"/>
</dbReference>
<evidence type="ECO:0000256" key="4">
    <source>
        <dbReference type="ARBA" id="ARBA00023274"/>
    </source>
</evidence>
<evidence type="ECO:0000256" key="6">
    <source>
        <dbReference type="SAM" id="MobiDB-lite"/>
    </source>
</evidence>
<dbReference type="InterPro" id="IPR001021">
    <property type="entry name" value="Ribosomal_bL25_long"/>
</dbReference>
<proteinExistence type="inferred from homology"/>
<dbReference type="Proteomes" id="UP000676917">
    <property type="component" value="Unassembled WGS sequence"/>
</dbReference>
<dbReference type="CDD" id="cd00495">
    <property type="entry name" value="Ribosomal_L25_TL5_CTC"/>
    <property type="match status" value="1"/>
</dbReference>
<comment type="subunit">
    <text evidence="5">Part of the 50S ribosomal subunit; part of the 5S rRNA/L5/L18/L25 subcomplex. Contacts the 5S rRNA. Binds to the 5S rRNA independently of L5 and L18.</text>
</comment>
<name>A0A920C923_9BACI</name>
<keyword evidence="1 5" id="KW-0699">rRNA-binding</keyword>
<evidence type="ECO:0000256" key="5">
    <source>
        <dbReference type="HAMAP-Rule" id="MF_01334"/>
    </source>
</evidence>
<evidence type="ECO:0000256" key="2">
    <source>
        <dbReference type="ARBA" id="ARBA00022884"/>
    </source>
</evidence>
<feature type="region of interest" description="Disordered" evidence="6">
    <location>
        <begin position="195"/>
        <end position="223"/>
    </location>
</feature>
<dbReference type="GO" id="GO:0008097">
    <property type="term" value="F:5S rRNA binding"/>
    <property type="evidence" value="ECO:0007669"/>
    <property type="project" value="InterPro"/>
</dbReference>
<evidence type="ECO:0000259" key="7">
    <source>
        <dbReference type="Pfam" id="PF01386"/>
    </source>
</evidence>
<dbReference type="InterPro" id="IPR020056">
    <property type="entry name" value="Rbsml_bL25/Gln-tRNA_synth_N"/>
</dbReference>
<keyword evidence="3 5" id="KW-0689">Ribosomal protein</keyword>
<dbReference type="GO" id="GO:0006412">
    <property type="term" value="P:translation"/>
    <property type="evidence" value="ECO:0007669"/>
    <property type="project" value="UniProtKB-UniRule"/>
</dbReference>
<dbReference type="GO" id="GO:0003735">
    <property type="term" value="F:structural constituent of ribosome"/>
    <property type="evidence" value="ECO:0007669"/>
    <property type="project" value="InterPro"/>
</dbReference>
<comment type="similarity">
    <text evidence="5">Belongs to the bacterial ribosomal protein bL25 family. CTC subfamily.</text>
</comment>
<dbReference type="InterPro" id="IPR020057">
    <property type="entry name" value="Ribosomal_bL25_b-dom"/>
</dbReference>
<dbReference type="Gene3D" id="2.170.120.20">
    <property type="entry name" value="Ribosomal protein L25, beta domain"/>
    <property type="match status" value="1"/>
</dbReference>
<evidence type="ECO:0000313" key="10">
    <source>
        <dbReference type="Proteomes" id="UP000676917"/>
    </source>
</evidence>
<dbReference type="NCBIfam" id="TIGR00731">
    <property type="entry name" value="bL25_bact_ctc"/>
    <property type="match status" value="1"/>
</dbReference>
<evidence type="ECO:0000313" key="9">
    <source>
        <dbReference type="EMBL" id="GIO28152.1"/>
    </source>
</evidence>
<comment type="function">
    <text evidence="5">This is one of the proteins that binds to the 5S RNA in the ribosome where it forms part of the central protuberance.</text>
</comment>
<dbReference type="RefSeq" id="WP_306345318.1">
    <property type="nucleotide sequence ID" value="NZ_BORP01000006.1"/>
</dbReference>
<dbReference type="PANTHER" id="PTHR33284:SF1">
    <property type="entry name" value="RIBOSOMAL PROTEIN L25_GLN-TRNA SYNTHETASE, ANTI-CODON-BINDING DOMAIN-CONTAINING PROTEIN"/>
    <property type="match status" value="1"/>
</dbReference>
<gene>
    <name evidence="5 9" type="primary">ctc</name>
    <name evidence="5" type="synonym">rplY</name>
    <name evidence="9" type="ORF">J43TS3_27630</name>
</gene>
<keyword evidence="10" id="KW-1185">Reference proteome</keyword>
<keyword evidence="4 5" id="KW-0687">Ribonucleoprotein</keyword>
<feature type="domain" description="Large ribosomal subunit protein bL25 beta" evidence="8">
    <location>
        <begin position="117"/>
        <end position="194"/>
    </location>
</feature>
<dbReference type="Pfam" id="PF01386">
    <property type="entry name" value="Ribosomal_L25p"/>
    <property type="match status" value="1"/>
</dbReference>
<reference evidence="9" key="1">
    <citation type="submission" date="2021-03" db="EMBL/GenBank/DDBJ databases">
        <title>Antimicrobial resistance genes in bacteria isolated from Japanese honey, and their potential for conferring macrolide and lincosamide resistance in the American foulbrood pathogen Paenibacillus larvae.</title>
        <authorList>
            <person name="Okamoto M."/>
            <person name="Kumagai M."/>
            <person name="Kanamori H."/>
            <person name="Takamatsu D."/>
        </authorList>
    </citation>
    <scope>NUCLEOTIDE SEQUENCE</scope>
    <source>
        <strain evidence="9">J43TS3</strain>
    </source>
</reference>
<protein>
    <recommendedName>
        <fullName evidence="5">Large ribosomal subunit protein bL25</fullName>
    </recommendedName>
    <alternativeName>
        <fullName evidence="5">General stress protein CTC</fullName>
    </alternativeName>
</protein>
<dbReference type="Gene3D" id="2.40.240.10">
    <property type="entry name" value="Ribosomal Protein L25, Chain P"/>
    <property type="match status" value="1"/>
</dbReference>
<dbReference type="PANTHER" id="PTHR33284">
    <property type="entry name" value="RIBOSOMAL PROTEIN L25/GLN-TRNA SYNTHETASE, ANTI-CODON-BINDING DOMAIN-CONTAINING PROTEIN"/>
    <property type="match status" value="1"/>
</dbReference>
<dbReference type="SUPFAM" id="SSF50715">
    <property type="entry name" value="Ribosomal protein L25-like"/>
    <property type="match status" value="1"/>
</dbReference>
<dbReference type="InterPro" id="IPR011035">
    <property type="entry name" value="Ribosomal_bL25/Gln-tRNA_synth"/>
</dbReference>
<dbReference type="InterPro" id="IPR037121">
    <property type="entry name" value="Ribosomal_bL25_C"/>
</dbReference>
<feature type="domain" description="Large ribosomal subunit protein bL25 L25" evidence="7">
    <location>
        <begin position="21"/>
        <end position="108"/>
    </location>
</feature>
<accession>A0A920C923</accession>
<dbReference type="AlphaFoldDB" id="A0A920C923"/>
<sequence length="223" mass="24325">MTVDDSSFTNLKGMIMMSVTLKAMKREDHAKSATKKLRKSGQVPSVVYGKEKESKSIAVDGMELMKTVRDEGKNAIISLNIEGEAPVNVMLHEYQTDKIKGQVIHADFFVLNMEQEMDTAVPVRLIGEPENGVVQQPLFEVQVRAKPTDIPSEITIDISTHSIGDIVSVAEIPKSAAYQVLEDKDTVIASILAPNTNADMEGTEETSAEPEFTGEAQTDANAD</sequence>
<dbReference type="Pfam" id="PF14693">
    <property type="entry name" value="Ribosomal_TL5_C"/>
    <property type="match status" value="1"/>
</dbReference>
<dbReference type="GO" id="GO:0022625">
    <property type="term" value="C:cytosolic large ribosomal subunit"/>
    <property type="evidence" value="ECO:0007669"/>
    <property type="project" value="TreeGrafter"/>
</dbReference>
<dbReference type="NCBIfam" id="NF004133">
    <property type="entry name" value="PRK05618.2-4"/>
    <property type="match status" value="1"/>
</dbReference>
<comment type="caution">
    <text evidence="9">The sequence shown here is derived from an EMBL/GenBank/DDBJ whole genome shotgun (WGS) entry which is preliminary data.</text>
</comment>
<dbReference type="HAMAP" id="MF_01334">
    <property type="entry name" value="Ribosomal_bL25_CTC"/>
    <property type="match status" value="1"/>
</dbReference>
<evidence type="ECO:0000256" key="1">
    <source>
        <dbReference type="ARBA" id="ARBA00022730"/>
    </source>
</evidence>
<dbReference type="InterPro" id="IPR020930">
    <property type="entry name" value="Ribosomal_uL5_bac-type"/>
</dbReference>
<organism evidence="9 10">
    <name type="scientific">Ornithinibacillus bavariensis</name>
    <dbReference type="NCBI Taxonomy" id="545502"/>
    <lineage>
        <taxon>Bacteria</taxon>
        <taxon>Bacillati</taxon>
        <taxon>Bacillota</taxon>
        <taxon>Bacilli</taxon>
        <taxon>Bacillales</taxon>
        <taxon>Bacillaceae</taxon>
        <taxon>Ornithinibacillus</taxon>
    </lineage>
</organism>
<evidence type="ECO:0000259" key="8">
    <source>
        <dbReference type="Pfam" id="PF14693"/>
    </source>
</evidence>
<dbReference type="InterPro" id="IPR029751">
    <property type="entry name" value="Ribosomal_L25_dom"/>
</dbReference>